<feature type="transmembrane region" description="Helical" evidence="2">
    <location>
        <begin position="52"/>
        <end position="71"/>
    </location>
</feature>
<dbReference type="Pfam" id="PF20965">
    <property type="entry name" value="DZF_C"/>
    <property type="match status" value="1"/>
</dbReference>
<dbReference type="EMBL" id="CAJPIN010003112">
    <property type="protein sequence ID" value="CAG2055930.1"/>
    <property type="molecule type" value="Genomic_DNA"/>
</dbReference>
<gene>
    <name evidence="4" type="ORF">TPAB3V08_LOCUS2928</name>
</gene>
<comment type="caution">
    <text evidence="4">The sequence shown here is derived from an EMBL/GenBank/DDBJ whole genome shotgun (WGS) entry which is preliminary data.</text>
</comment>
<evidence type="ECO:0000256" key="2">
    <source>
        <dbReference type="SAM" id="Phobius"/>
    </source>
</evidence>
<evidence type="ECO:0000256" key="1">
    <source>
        <dbReference type="ARBA" id="ARBA00023125"/>
    </source>
</evidence>
<dbReference type="InterPro" id="IPR052134">
    <property type="entry name" value="ILF2"/>
</dbReference>
<keyword evidence="2" id="KW-0812">Transmembrane</keyword>
<sequence>MTEVYFRNTSDKHWITGVAVERADHHFNGAHTAIMNNPSRQALPINQAYRRVLQLLSAGLFLPGSAGLFLFNN</sequence>
<dbReference type="Gene3D" id="1.10.1410.40">
    <property type="match status" value="1"/>
</dbReference>
<evidence type="ECO:0000259" key="3">
    <source>
        <dbReference type="PROSITE" id="PS51703"/>
    </source>
</evidence>
<name>A0ABN7NJH4_TIMPD</name>
<organism evidence="4 5">
    <name type="scientific">Timema podura</name>
    <name type="common">Walking stick</name>
    <dbReference type="NCBI Taxonomy" id="61482"/>
    <lineage>
        <taxon>Eukaryota</taxon>
        <taxon>Metazoa</taxon>
        <taxon>Ecdysozoa</taxon>
        <taxon>Arthropoda</taxon>
        <taxon>Hexapoda</taxon>
        <taxon>Insecta</taxon>
        <taxon>Pterygota</taxon>
        <taxon>Neoptera</taxon>
        <taxon>Polyneoptera</taxon>
        <taxon>Phasmatodea</taxon>
        <taxon>Timematodea</taxon>
        <taxon>Timematoidea</taxon>
        <taxon>Timematidae</taxon>
        <taxon>Timema</taxon>
    </lineage>
</organism>
<dbReference type="PANTHER" id="PTHR46447:SF1">
    <property type="entry name" value="INTERLEUKIN ENHANCER-BINDING FACTOR 2"/>
    <property type="match status" value="1"/>
</dbReference>
<dbReference type="Proteomes" id="UP001153148">
    <property type="component" value="Unassembled WGS sequence"/>
</dbReference>
<evidence type="ECO:0000313" key="5">
    <source>
        <dbReference type="Proteomes" id="UP001153148"/>
    </source>
</evidence>
<protein>
    <recommendedName>
        <fullName evidence="3">DZF domain-containing protein</fullName>
    </recommendedName>
</protein>
<feature type="domain" description="DZF" evidence="3">
    <location>
        <begin position="1"/>
        <end position="73"/>
    </location>
</feature>
<dbReference type="PANTHER" id="PTHR46447">
    <property type="entry name" value="INTERLEUKIN ENHANCER-BINDING FACTOR"/>
    <property type="match status" value="1"/>
</dbReference>
<dbReference type="InterPro" id="IPR049402">
    <property type="entry name" value="DZF_dom_C"/>
</dbReference>
<keyword evidence="1" id="KW-0238">DNA-binding</keyword>
<keyword evidence="2" id="KW-1133">Transmembrane helix</keyword>
<reference evidence="4" key="1">
    <citation type="submission" date="2021-03" db="EMBL/GenBank/DDBJ databases">
        <authorList>
            <person name="Tran Van P."/>
        </authorList>
    </citation>
    <scope>NUCLEOTIDE SEQUENCE</scope>
</reference>
<accession>A0ABN7NJH4</accession>
<dbReference type="PROSITE" id="PS51703">
    <property type="entry name" value="DZF"/>
    <property type="match status" value="1"/>
</dbReference>
<proteinExistence type="predicted"/>
<keyword evidence="2" id="KW-0472">Membrane</keyword>
<evidence type="ECO:0000313" key="4">
    <source>
        <dbReference type="EMBL" id="CAG2055930.1"/>
    </source>
</evidence>
<keyword evidence="5" id="KW-1185">Reference proteome</keyword>
<dbReference type="InterPro" id="IPR006561">
    <property type="entry name" value="DZF_dom"/>
</dbReference>